<accession>A0A645ICJ7</accession>
<name>A0A645ICJ7_9ZZZZ</name>
<organism evidence="1">
    <name type="scientific">bioreactor metagenome</name>
    <dbReference type="NCBI Taxonomy" id="1076179"/>
    <lineage>
        <taxon>unclassified sequences</taxon>
        <taxon>metagenomes</taxon>
        <taxon>ecological metagenomes</taxon>
    </lineage>
</organism>
<comment type="caution">
    <text evidence="1">The sequence shown here is derived from an EMBL/GenBank/DDBJ whole genome shotgun (WGS) entry which is preliminary data.</text>
</comment>
<protein>
    <submittedName>
        <fullName evidence="1">Uncharacterized protein</fullName>
    </submittedName>
</protein>
<sequence length="126" mass="13845">MGFEGIFTFSLFQPSSFQQFLVRNFQVDRTGGNIDLDDIPVLYQSDTTACSGFGRDVANGKSRGTTRKTSIRNQGALCAKMSGFDIGCGIEHLLHTGTTFGPFIHDHYHIACLHVAVKDTRTSIIL</sequence>
<proteinExistence type="predicted"/>
<dbReference type="AlphaFoldDB" id="A0A645ICJ7"/>
<dbReference type="EMBL" id="VSSQ01111142">
    <property type="protein sequence ID" value="MPN48636.1"/>
    <property type="molecule type" value="Genomic_DNA"/>
</dbReference>
<gene>
    <name evidence="1" type="ORF">SDC9_196247</name>
</gene>
<evidence type="ECO:0000313" key="1">
    <source>
        <dbReference type="EMBL" id="MPN48636.1"/>
    </source>
</evidence>
<reference evidence="1" key="1">
    <citation type="submission" date="2019-08" db="EMBL/GenBank/DDBJ databases">
        <authorList>
            <person name="Kucharzyk K."/>
            <person name="Murdoch R.W."/>
            <person name="Higgins S."/>
            <person name="Loffler F."/>
        </authorList>
    </citation>
    <scope>NUCLEOTIDE SEQUENCE</scope>
</reference>